<keyword evidence="2" id="KW-0813">Transport</keyword>
<feature type="transmembrane region" description="Helical" evidence="7">
    <location>
        <begin position="52"/>
        <end position="70"/>
    </location>
</feature>
<dbReference type="EMBL" id="BAABAS010000006">
    <property type="protein sequence ID" value="GAA4233240.1"/>
    <property type="molecule type" value="Genomic_DNA"/>
</dbReference>
<keyword evidence="4 7" id="KW-0812">Transmembrane</keyword>
<dbReference type="Gene3D" id="1.20.1250.20">
    <property type="entry name" value="MFS general substrate transporter like domains"/>
    <property type="match status" value="1"/>
</dbReference>
<keyword evidence="6 7" id="KW-0472">Membrane</keyword>
<reference evidence="10" key="1">
    <citation type="journal article" date="2019" name="Int. J. Syst. Evol. Microbiol.">
        <title>The Global Catalogue of Microorganisms (GCM) 10K type strain sequencing project: providing services to taxonomists for standard genome sequencing and annotation.</title>
        <authorList>
            <consortium name="The Broad Institute Genomics Platform"/>
            <consortium name="The Broad Institute Genome Sequencing Center for Infectious Disease"/>
            <person name="Wu L."/>
            <person name="Ma J."/>
        </authorList>
    </citation>
    <scope>NUCLEOTIDE SEQUENCE [LARGE SCALE GENOMIC DNA]</scope>
    <source>
        <strain evidence="10">JCM 17440</strain>
    </source>
</reference>
<protein>
    <submittedName>
        <fullName evidence="9">DHA2 family efflux MFS transporter permease subunit</fullName>
    </submittedName>
</protein>
<evidence type="ECO:0000256" key="1">
    <source>
        <dbReference type="ARBA" id="ARBA00004651"/>
    </source>
</evidence>
<dbReference type="PANTHER" id="PTHR42718:SF46">
    <property type="entry name" value="BLR6921 PROTEIN"/>
    <property type="match status" value="1"/>
</dbReference>
<feature type="transmembrane region" description="Helical" evidence="7">
    <location>
        <begin position="160"/>
        <end position="180"/>
    </location>
</feature>
<keyword evidence="5 7" id="KW-1133">Transmembrane helix</keyword>
<feature type="domain" description="Major facilitator superfamily (MFS) profile" evidence="8">
    <location>
        <begin position="9"/>
        <end position="454"/>
    </location>
</feature>
<dbReference type="InterPro" id="IPR036259">
    <property type="entry name" value="MFS_trans_sf"/>
</dbReference>
<proteinExistence type="predicted"/>
<dbReference type="InterPro" id="IPR011701">
    <property type="entry name" value="MFS"/>
</dbReference>
<keyword evidence="3" id="KW-1003">Cell membrane</keyword>
<dbReference type="RefSeq" id="WP_344897680.1">
    <property type="nucleotide sequence ID" value="NZ_BAABAS010000006.1"/>
</dbReference>
<comment type="subcellular location">
    <subcellularLocation>
        <location evidence="1">Cell membrane</location>
        <topology evidence="1">Multi-pass membrane protein</topology>
    </subcellularLocation>
</comment>
<dbReference type="InterPro" id="IPR004638">
    <property type="entry name" value="EmrB-like"/>
</dbReference>
<evidence type="ECO:0000313" key="9">
    <source>
        <dbReference type="EMBL" id="GAA4233240.1"/>
    </source>
</evidence>
<feature type="transmembrane region" description="Helical" evidence="7">
    <location>
        <begin position="424"/>
        <end position="449"/>
    </location>
</feature>
<comment type="caution">
    <text evidence="9">The sequence shown here is derived from an EMBL/GenBank/DDBJ whole genome shotgun (WGS) entry which is preliminary data.</text>
</comment>
<evidence type="ECO:0000259" key="8">
    <source>
        <dbReference type="PROSITE" id="PS50850"/>
    </source>
</evidence>
<dbReference type="CDD" id="cd17321">
    <property type="entry name" value="MFS_MMR_MDR_like"/>
    <property type="match status" value="1"/>
</dbReference>
<evidence type="ECO:0000256" key="5">
    <source>
        <dbReference type="ARBA" id="ARBA00022989"/>
    </source>
</evidence>
<feature type="transmembrane region" description="Helical" evidence="7">
    <location>
        <begin position="225"/>
        <end position="242"/>
    </location>
</feature>
<feature type="transmembrane region" description="Helical" evidence="7">
    <location>
        <begin position="263"/>
        <end position="281"/>
    </location>
</feature>
<feature type="transmembrane region" description="Helical" evidence="7">
    <location>
        <begin position="77"/>
        <end position="101"/>
    </location>
</feature>
<dbReference type="SUPFAM" id="SSF103473">
    <property type="entry name" value="MFS general substrate transporter"/>
    <property type="match status" value="2"/>
</dbReference>
<name>A0ABP8C3W3_9ACTN</name>
<gene>
    <name evidence="9" type="ORF">GCM10022254_35250</name>
</gene>
<dbReference type="Proteomes" id="UP001501710">
    <property type="component" value="Unassembled WGS sequence"/>
</dbReference>
<feature type="transmembrane region" description="Helical" evidence="7">
    <location>
        <begin position="327"/>
        <end position="346"/>
    </location>
</feature>
<dbReference type="PRINTS" id="PR01036">
    <property type="entry name" value="TCRTETB"/>
</dbReference>
<accession>A0ABP8C3W3</accession>
<evidence type="ECO:0000256" key="3">
    <source>
        <dbReference type="ARBA" id="ARBA00022475"/>
    </source>
</evidence>
<evidence type="ECO:0000256" key="7">
    <source>
        <dbReference type="SAM" id="Phobius"/>
    </source>
</evidence>
<dbReference type="PROSITE" id="PS50850">
    <property type="entry name" value="MFS"/>
    <property type="match status" value="1"/>
</dbReference>
<dbReference type="NCBIfam" id="TIGR00711">
    <property type="entry name" value="efflux_EmrB"/>
    <property type="match status" value="1"/>
</dbReference>
<feature type="transmembrane region" description="Helical" evidence="7">
    <location>
        <begin position="133"/>
        <end position="154"/>
    </location>
</feature>
<feature type="transmembrane region" description="Helical" evidence="7">
    <location>
        <begin position="192"/>
        <end position="213"/>
    </location>
</feature>
<dbReference type="Gene3D" id="1.20.1720.10">
    <property type="entry name" value="Multidrug resistance protein D"/>
    <property type="match status" value="1"/>
</dbReference>
<dbReference type="PANTHER" id="PTHR42718">
    <property type="entry name" value="MAJOR FACILITATOR SUPERFAMILY MULTIDRUG TRANSPORTER MFSC"/>
    <property type="match status" value="1"/>
</dbReference>
<evidence type="ECO:0000256" key="4">
    <source>
        <dbReference type="ARBA" id="ARBA00022692"/>
    </source>
</evidence>
<sequence length="473" mass="48332">MAQRTRGWLLGLTATASLMVALDATVVATALTRIRLDLSATLEQLEWTVNAYNLTFAALLMTGAALGDRLGRRRMFVAGLGVFTAASAACALAPGIGWLIAARAVQGGGAALVMPLAMALLSAGFPPEQRAKALGVFSGLTGLAVVAGPVVGGIVTEGLAWQWIFWLNVPLGLAVVPLVLRRVPESRGDGASFDVGGVLLVTGGALGLVWGLIRADAAGWGSAEVVGALVGGAVLLAAFAAWELRVPQPMVPMRLLRSRGFSAANAAGLFMYASLYGSLFFLTQFLQMSLGQGPMATGLHLVPWTATLTVVAPIAGVLVNRVGARPLIAAGLTMQAAGMAWIGLIADPTMPYWQLVPPMILAGAGVSMAMPPGQTAVINAVAPPEIGKASGVFNTIRQFAAVFGVAILAAVFTAKGGYGTPHTFSTGFAPAIAVSGALSLAGALAGLFIPRPVEAPTPTRTASSPRPTPEPTR</sequence>
<feature type="transmembrane region" description="Helical" evidence="7">
    <location>
        <begin position="107"/>
        <end position="126"/>
    </location>
</feature>
<evidence type="ECO:0000256" key="2">
    <source>
        <dbReference type="ARBA" id="ARBA00022448"/>
    </source>
</evidence>
<organism evidence="9 10">
    <name type="scientific">Actinomadura meridiana</name>
    <dbReference type="NCBI Taxonomy" id="559626"/>
    <lineage>
        <taxon>Bacteria</taxon>
        <taxon>Bacillati</taxon>
        <taxon>Actinomycetota</taxon>
        <taxon>Actinomycetes</taxon>
        <taxon>Streptosporangiales</taxon>
        <taxon>Thermomonosporaceae</taxon>
        <taxon>Actinomadura</taxon>
    </lineage>
</organism>
<feature type="transmembrane region" description="Helical" evidence="7">
    <location>
        <begin position="301"/>
        <end position="320"/>
    </location>
</feature>
<dbReference type="InterPro" id="IPR020846">
    <property type="entry name" value="MFS_dom"/>
</dbReference>
<dbReference type="Pfam" id="PF07690">
    <property type="entry name" value="MFS_1"/>
    <property type="match status" value="1"/>
</dbReference>
<feature type="transmembrane region" description="Helical" evidence="7">
    <location>
        <begin position="391"/>
        <end position="412"/>
    </location>
</feature>
<evidence type="ECO:0000313" key="10">
    <source>
        <dbReference type="Proteomes" id="UP001501710"/>
    </source>
</evidence>
<evidence type="ECO:0000256" key="6">
    <source>
        <dbReference type="ARBA" id="ARBA00023136"/>
    </source>
</evidence>
<keyword evidence="10" id="KW-1185">Reference proteome</keyword>